<evidence type="ECO:0000256" key="12">
    <source>
        <dbReference type="ARBA" id="ARBA00041185"/>
    </source>
</evidence>
<evidence type="ECO:0000256" key="10">
    <source>
        <dbReference type="ARBA" id="ARBA00033270"/>
    </source>
</evidence>
<accession>A0A6H1WSF2</accession>
<evidence type="ECO:0000256" key="13">
    <source>
        <dbReference type="ARBA" id="ARBA00041418"/>
    </source>
</evidence>
<keyword evidence="18" id="KW-1185">Reference proteome</keyword>
<keyword evidence="3" id="KW-0808">Transferase</keyword>
<feature type="transmembrane region" description="Helical" evidence="16">
    <location>
        <begin position="324"/>
        <end position="346"/>
    </location>
</feature>
<evidence type="ECO:0000256" key="5">
    <source>
        <dbReference type="ARBA" id="ARBA00022960"/>
    </source>
</evidence>
<dbReference type="GO" id="GO:0009252">
    <property type="term" value="P:peptidoglycan biosynthetic process"/>
    <property type="evidence" value="ECO:0007669"/>
    <property type="project" value="UniProtKB-KW"/>
</dbReference>
<feature type="transmembrane region" description="Helical" evidence="16">
    <location>
        <begin position="98"/>
        <end position="114"/>
    </location>
</feature>
<evidence type="ECO:0000256" key="9">
    <source>
        <dbReference type="ARBA" id="ARBA00032370"/>
    </source>
</evidence>
<keyword evidence="6" id="KW-0573">Peptidoglycan synthesis</keyword>
<dbReference type="InterPro" id="IPR001182">
    <property type="entry name" value="FtsW/RodA"/>
</dbReference>
<evidence type="ECO:0000313" key="18">
    <source>
        <dbReference type="Proteomes" id="UP000501253"/>
    </source>
</evidence>
<evidence type="ECO:0000256" key="7">
    <source>
        <dbReference type="ARBA" id="ARBA00022989"/>
    </source>
</evidence>
<dbReference type="GO" id="GO:0032153">
    <property type="term" value="C:cell division site"/>
    <property type="evidence" value="ECO:0007669"/>
    <property type="project" value="TreeGrafter"/>
</dbReference>
<dbReference type="Pfam" id="PF01098">
    <property type="entry name" value="FTSW_RODA_SPOVE"/>
    <property type="match status" value="1"/>
</dbReference>
<evidence type="ECO:0000256" key="4">
    <source>
        <dbReference type="ARBA" id="ARBA00022692"/>
    </source>
</evidence>
<evidence type="ECO:0000256" key="6">
    <source>
        <dbReference type="ARBA" id="ARBA00022984"/>
    </source>
</evidence>
<dbReference type="GO" id="GO:0015648">
    <property type="term" value="F:lipid-linked peptidoglycan transporter activity"/>
    <property type="evidence" value="ECO:0007669"/>
    <property type="project" value="TreeGrafter"/>
</dbReference>
<dbReference type="PANTHER" id="PTHR30474:SF2">
    <property type="entry name" value="PEPTIDOGLYCAN GLYCOSYLTRANSFERASE FTSW-RELATED"/>
    <property type="match status" value="1"/>
</dbReference>
<comment type="subcellular location">
    <subcellularLocation>
        <location evidence="1">Membrane</location>
        <topology evidence="1">Multi-pass membrane protein</topology>
    </subcellularLocation>
</comment>
<evidence type="ECO:0000313" key="17">
    <source>
        <dbReference type="EMBL" id="QJA06100.1"/>
    </source>
</evidence>
<keyword evidence="8 16" id="KW-0472">Membrane</keyword>
<evidence type="ECO:0000256" key="3">
    <source>
        <dbReference type="ARBA" id="ARBA00022679"/>
    </source>
</evidence>
<reference evidence="17 18" key="1">
    <citation type="submission" date="2019-08" db="EMBL/GenBank/DDBJ databases">
        <title>Complete genome sequence of Thermosulfurimonas marina SU872T, an anaerobic thermophilic chemolithoautotrophic bacterium isolated from a shallow marine hydrothermal vent.</title>
        <authorList>
            <person name="Allioux M."/>
            <person name="Jebbar M."/>
            <person name="Slobodkina G."/>
            <person name="Slobodkin A."/>
            <person name="Moalic Y."/>
            <person name="Frolova A."/>
            <person name="Shao Z."/>
            <person name="Alain K."/>
        </authorList>
    </citation>
    <scope>NUCLEOTIDE SEQUENCE [LARGE SCALE GENOMIC DNA]</scope>
    <source>
        <strain evidence="17 18">SU872</strain>
    </source>
</reference>
<evidence type="ECO:0000256" key="14">
    <source>
        <dbReference type="ARBA" id="ARBA00044770"/>
    </source>
</evidence>
<feature type="transmembrane region" description="Helical" evidence="16">
    <location>
        <begin position="258"/>
        <end position="279"/>
    </location>
</feature>
<proteinExistence type="inferred from homology"/>
<keyword evidence="2" id="KW-0328">Glycosyltransferase</keyword>
<comment type="similarity">
    <text evidence="11">Belongs to the SEDS family. FtsW subfamily.</text>
</comment>
<protein>
    <recommendedName>
        <fullName evidence="12">Probable peptidoglycan glycosyltransferase FtsW</fullName>
        <ecNumber evidence="14">2.4.99.28</ecNumber>
    </recommendedName>
    <alternativeName>
        <fullName evidence="13">Cell division protein FtsW</fullName>
    </alternativeName>
    <alternativeName>
        <fullName evidence="10">Cell wall polymerase</fullName>
    </alternativeName>
    <alternativeName>
        <fullName evidence="9">Peptidoglycan polymerase</fullName>
    </alternativeName>
</protein>
<feature type="transmembrane region" description="Helical" evidence="16">
    <location>
        <begin position="66"/>
        <end position="86"/>
    </location>
</feature>
<organism evidence="17 18">
    <name type="scientific">Thermosulfurimonas marina</name>
    <dbReference type="NCBI Taxonomy" id="2047767"/>
    <lineage>
        <taxon>Bacteria</taxon>
        <taxon>Pseudomonadati</taxon>
        <taxon>Thermodesulfobacteriota</taxon>
        <taxon>Thermodesulfobacteria</taxon>
        <taxon>Thermodesulfobacteriales</taxon>
        <taxon>Thermodesulfobacteriaceae</taxon>
        <taxon>Thermosulfurimonas</taxon>
    </lineage>
</organism>
<evidence type="ECO:0000256" key="15">
    <source>
        <dbReference type="ARBA" id="ARBA00049902"/>
    </source>
</evidence>
<evidence type="ECO:0000256" key="8">
    <source>
        <dbReference type="ARBA" id="ARBA00023136"/>
    </source>
</evidence>
<feature type="transmembrane region" description="Helical" evidence="16">
    <location>
        <begin position="145"/>
        <end position="162"/>
    </location>
</feature>
<dbReference type="GO" id="GO:0005886">
    <property type="term" value="C:plasma membrane"/>
    <property type="evidence" value="ECO:0007669"/>
    <property type="project" value="TreeGrafter"/>
</dbReference>
<feature type="transmembrane region" description="Helical" evidence="16">
    <location>
        <begin position="291"/>
        <end position="312"/>
    </location>
</feature>
<evidence type="ECO:0000256" key="2">
    <source>
        <dbReference type="ARBA" id="ARBA00022676"/>
    </source>
</evidence>
<evidence type="ECO:0000256" key="16">
    <source>
        <dbReference type="SAM" id="Phobius"/>
    </source>
</evidence>
<evidence type="ECO:0000256" key="11">
    <source>
        <dbReference type="ARBA" id="ARBA00038053"/>
    </source>
</evidence>
<dbReference type="EC" id="2.4.99.28" evidence="14"/>
<dbReference type="Proteomes" id="UP000501253">
    <property type="component" value="Chromosome"/>
</dbReference>
<feature type="transmembrane region" description="Helical" evidence="16">
    <location>
        <begin position="121"/>
        <end position="139"/>
    </location>
</feature>
<dbReference type="PANTHER" id="PTHR30474">
    <property type="entry name" value="CELL CYCLE PROTEIN"/>
    <property type="match status" value="1"/>
</dbReference>
<dbReference type="KEGG" id="tmai:FVE67_04500"/>
<sequence length="353" mass="39430">MKAWLRDWPFHLVVFLLVILGLLNQWSAGGPHYFWRYLLFSFGGLVVYGIFIFWDYRRWALGKVFWLYLLYALLLAYLALTHRRWLYFGGFSLQPSEFAKPLLVVLLGLFLSGLEGEVLSLPFFLGAMGVVLLPALLIASTDLDQAFMIVLIGFTIVSFAGLSRRLILGLSLLALLTGFLVGPVLWHHLKPYQRARITAFLKPGKTQKRWSYQTQQALIAVGSGGLKGEGFGKGLSAKLHYLPAKHTDLAFAVWAEEWGFLGSTLLLTLYGVLLGLGLRAAYLARDHLGRFLAFGATACLFWQIFINLGGVIRLLPTASVPLPFLSYGGSAYLTNMILLGIIASVLKRRFSFM</sequence>
<feature type="transmembrane region" description="Helical" evidence="16">
    <location>
        <begin position="37"/>
        <end position="54"/>
    </location>
</feature>
<name>A0A6H1WSF2_9BACT</name>
<keyword evidence="4 16" id="KW-0812">Transmembrane</keyword>
<dbReference type="AlphaFoldDB" id="A0A6H1WSF2"/>
<comment type="catalytic activity">
    <reaction evidence="15">
        <text>[GlcNAc-(1-&gt;4)-Mur2Ac(oyl-L-Ala-gamma-D-Glu-L-Lys-D-Ala-D-Ala)](n)-di-trans,octa-cis-undecaprenyl diphosphate + beta-D-GlcNAc-(1-&gt;4)-Mur2Ac(oyl-L-Ala-gamma-D-Glu-L-Lys-D-Ala-D-Ala)-di-trans,octa-cis-undecaprenyl diphosphate = [GlcNAc-(1-&gt;4)-Mur2Ac(oyl-L-Ala-gamma-D-Glu-L-Lys-D-Ala-D-Ala)](n+1)-di-trans,octa-cis-undecaprenyl diphosphate + di-trans,octa-cis-undecaprenyl diphosphate + H(+)</text>
        <dbReference type="Rhea" id="RHEA:23708"/>
        <dbReference type="Rhea" id="RHEA-COMP:9602"/>
        <dbReference type="Rhea" id="RHEA-COMP:9603"/>
        <dbReference type="ChEBI" id="CHEBI:15378"/>
        <dbReference type="ChEBI" id="CHEBI:58405"/>
        <dbReference type="ChEBI" id="CHEBI:60033"/>
        <dbReference type="ChEBI" id="CHEBI:78435"/>
        <dbReference type="EC" id="2.4.99.28"/>
    </reaction>
</comment>
<gene>
    <name evidence="17" type="ORF">FVE67_04500</name>
</gene>
<dbReference type="EMBL" id="CP042909">
    <property type="protein sequence ID" value="QJA06100.1"/>
    <property type="molecule type" value="Genomic_DNA"/>
</dbReference>
<keyword evidence="7 16" id="KW-1133">Transmembrane helix</keyword>
<dbReference type="GO" id="GO:0051301">
    <property type="term" value="P:cell division"/>
    <property type="evidence" value="ECO:0007669"/>
    <property type="project" value="InterPro"/>
</dbReference>
<dbReference type="RefSeq" id="WP_168719448.1">
    <property type="nucleotide sequence ID" value="NZ_CP042909.1"/>
</dbReference>
<dbReference type="GO" id="GO:0008955">
    <property type="term" value="F:peptidoglycan glycosyltransferase activity"/>
    <property type="evidence" value="ECO:0007669"/>
    <property type="project" value="UniProtKB-EC"/>
</dbReference>
<feature type="transmembrane region" description="Helical" evidence="16">
    <location>
        <begin position="167"/>
        <end position="186"/>
    </location>
</feature>
<dbReference type="GO" id="GO:0008360">
    <property type="term" value="P:regulation of cell shape"/>
    <property type="evidence" value="ECO:0007669"/>
    <property type="project" value="UniProtKB-KW"/>
</dbReference>
<evidence type="ECO:0000256" key="1">
    <source>
        <dbReference type="ARBA" id="ARBA00004141"/>
    </source>
</evidence>
<keyword evidence="5" id="KW-0133">Cell shape</keyword>